<feature type="compositionally biased region" description="Basic and acidic residues" evidence="1">
    <location>
        <begin position="222"/>
        <end position="231"/>
    </location>
</feature>
<evidence type="ECO:0000313" key="2">
    <source>
        <dbReference type="EMBL" id="QBM90116.1"/>
    </source>
</evidence>
<evidence type="ECO:0000256" key="1">
    <source>
        <dbReference type="SAM" id="MobiDB-lite"/>
    </source>
</evidence>
<gene>
    <name evidence="2" type="ORF">METSCH_E03560</name>
</gene>
<dbReference type="EMBL" id="CP034460">
    <property type="protein sequence ID" value="QBM90116.1"/>
    <property type="molecule type" value="Genomic_DNA"/>
</dbReference>
<reference evidence="3" key="1">
    <citation type="submission" date="2019-03" db="EMBL/GenBank/DDBJ databases">
        <title>Snf2 controls pulcherriminic acid biosynthesis and connects pigmentation and antifungal activity of the yeast Metschnikowia pulcherrima.</title>
        <authorList>
            <person name="Gore-Lloyd D."/>
            <person name="Sumann I."/>
            <person name="Brachmann A.O."/>
            <person name="Schneeberger K."/>
            <person name="Ortiz-Merino R.A."/>
            <person name="Moreno-Beltran M."/>
            <person name="Schlaefli M."/>
            <person name="Kirner P."/>
            <person name="Santos Kron A."/>
            <person name="Wolfe K.H."/>
            <person name="Piel J."/>
            <person name="Ahrens C.H."/>
            <person name="Henk D."/>
            <person name="Freimoser F.M."/>
        </authorList>
    </citation>
    <scope>NUCLEOTIDE SEQUENCE [LARGE SCALE GENOMIC DNA]</scope>
    <source>
        <strain evidence="3">APC 1.2</strain>
    </source>
</reference>
<feature type="compositionally biased region" description="Basic residues" evidence="1">
    <location>
        <begin position="243"/>
        <end position="260"/>
    </location>
</feature>
<proteinExistence type="predicted"/>
<feature type="compositionally biased region" description="Polar residues" evidence="1">
    <location>
        <begin position="130"/>
        <end position="142"/>
    </location>
</feature>
<feature type="region of interest" description="Disordered" evidence="1">
    <location>
        <begin position="120"/>
        <end position="143"/>
    </location>
</feature>
<protein>
    <submittedName>
        <fullName evidence="2">Uncharacterized protein</fullName>
    </submittedName>
</protein>
<feature type="compositionally biased region" description="Basic and acidic residues" evidence="1">
    <location>
        <begin position="411"/>
        <end position="424"/>
    </location>
</feature>
<dbReference type="AlphaFoldDB" id="A0A4P6XUF2"/>
<feature type="region of interest" description="Disordered" evidence="1">
    <location>
        <begin position="220"/>
        <end position="260"/>
    </location>
</feature>
<feature type="region of interest" description="Disordered" evidence="1">
    <location>
        <begin position="396"/>
        <end position="424"/>
    </location>
</feature>
<feature type="compositionally biased region" description="Basic and acidic residues" evidence="1">
    <location>
        <begin position="346"/>
        <end position="356"/>
    </location>
</feature>
<organism evidence="2 3">
    <name type="scientific">Metschnikowia aff. pulcherrima</name>
    <dbReference type="NCBI Taxonomy" id="2163413"/>
    <lineage>
        <taxon>Eukaryota</taxon>
        <taxon>Fungi</taxon>
        <taxon>Dikarya</taxon>
        <taxon>Ascomycota</taxon>
        <taxon>Saccharomycotina</taxon>
        <taxon>Pichiomycetes</taxon>
        <taxon>Metschnikowiaceae</taxon>
        <taxon>Metschnikowia</taxon>
    </lineage>
</organism>
<evidence type="ECO:0000313" key="3">
    <source>
        <dbReference type="Proteomes" id="UP000292447"/>
    </source>
</evidence>
<name>A0A4P6XUF2_9ASCO</name>
<feature type="region of interest" description="Disordered" evidence="1">
    <location>
        <begin position="337"/>
        <end position="381"/>
    </location>
</feature>
<feature type="region of interest" description="Disordered" evidence="1">
    <location>
        <begin position="705"/>
        <end position="725"/>
    </location>
</feature>
<sequence>MIAVITSAGTQRSDSSDLYTISDLSMIDFVRQLNDQGANKCTVDNFPEVDTDYTVYKEKPLTPVISEAEYIYDNHSNLIPTASSSVLNFYTGGKFRRKITSFGNALFGKSANSGVQLDCQSETDREELSPLQSAASGSSTRSKMGFVHSLKSEARKLKKEAKKHAAEKVLKDWLKTESSCELAVPPLFGLGQMFPQPSLSADANEMFRQCQVEVSQKYASEATERAPEGPKKAMPISEPTPFKAHKRGSPGKAKTKPKKITHQVNGLAHRSAFETSVVLAITGIPPPVSPKPFTKPCAIDDGRVGGEVQVKEEQAGPDTPAKAINDASFEKMKETVKNVSLQKSSKRADDSNKPDAKPLGLVRTESGRIVPRSPRKKSPRPLVAIDNIPVPLTLPREKPPMAIINPPRTGLPKEVDEDHERGRDRTAKVVPMKVVTAEAIRPVLKPHPEERSITLDDHRLAPMRPLGLHDEKPPDRAAELQFSPFVVAGLAEHSRLRHATMQNQTLKTTEVSEEAPEITQPSTRKAAASTILPLWVKLPDTLRSGKHGLTPRQRLTTLFTGPDSTSQANTVSDNAVFLPREPDETRLEKPTMQSLGELFAAPQNTPAFGQPLTGARLDAPAEGIKTPDVLPSGRSSEFSHWRQKFKFGFSSSKDSKVTKPKTTYADKDRVLAAVRDSKDRRPKGILKTPVQQGAFPVQARSEVVGMPPNARLPRRQLGRRKNARK</sequence>
<feature type="compositionally biased region" description="Basic residues" evidence="1">
    <location>
        <begin position="712"/>
        <end position="725"/>
    </location>
</feature>
<dbReference type="Proteomes" id="UP000292447">
    <property type="component" value="Chromosome V"/>
</dbReference>
<accession>A0A4P6XUF2</accession>
<keyword evidence="3" id="KW-1185">Reference proteome</keyword>